<protein>
    <submittedName>
        <fullName evidence="1">Uncharacterized protein</fullName>
    </submittedName>
</protein>
<dbReference type="EMBL" id="GBXM01058039">
    <property type="protein sequence ID" value="JAH50538.1"/>
    <property type="molecule type" value="Transcribed_RNA"/>
</dbReference>
<reference evidence="1" key="2">
    <citation type="journal article" date="2015" name="Fish Shellfish Immunol.">
        <title>Early steps in the European eel (Anguilla anguilla)-Vibrio vulnificus interaction in the gills: Role of the RtxA13 toxin.</title>
        <authorList>
            <person name="Callol A."/>
            <person name="Pajuelo D."/>
            <person name="Ebbesson L."/>
            <person name="Teles M."/>
            <person name="MacKenzie S."/>
            <person name="Amaro C."/>
        </authorList>
    </citation>
    <scope>NUCLEOTIDE SEQUENCE</scope>
</reference>
<reference evidence="1" key="1">
    <citation type="submission" date="2014-11" db="EMBL/GenBank/DDBJ databases">
        <authorList>
            <person name="Amaro Gonzalez C."/>
        </authorList>
    </citation>
    <scope>NUCLEOTIDE SEQUENCE</scope>
</reference>
<evidence type="ECO:0000313" key="1">
    <source>
        <dbReference type="EMBL" id="JAH50538.1"/>
    </source>
</evidence>
<accession>A0A0E9TCT3</accession>
<organism evidence="1">
    <name type="scientific">Anguilla anguilla</name>
    <name type="common">European freshwater eel</name>
    <name type="synonym">Muraena anguilla</name>
    <dbReference type="NCBI Taxonomy" id="7936"/>
    <lineage>
        <taxon>Eukaryota</taxon>
        <taxon>Metazoa</taxon>
        <taxon>Chordata</taxon>
        <taxon>Craniata</taxon>
        <taxon>Vertebrata</taxon>
        <taxon>Euteleostomi</taxon>
        <taxon>Actinopterygii</taxon>
        <taxon>Neopterygii</taxon>
        <taxon>Teleostei</taxon>
        <taxon>Anguilliformes</taxon>
        <taxon>Anguillidae</taxon>
        <taxon>Anguilla</taxon>
    </lineage>
</organism>
<name>A0A0E9TCT3_ANGAN</name>
<dbReference type="AlphaFoldDB" id="A0A0E9TCT3"/>
<sequence length="32" mass="4017">MGFLDILNRGYFKQWYQRSSLLFFFFFFGNLL</sequence>
<proteinExistence type="predicted"/>